<comment type="pathway">
    <text evidence="1 10">Lipid metabolism; malonyl-CoA biosynthesis; malonyl-CoA from acetyl-CoA: step 1/1.</text>
</comment>
<comment type="subunit">
    <text evidence="10">Acetyl-CoA carboxylase is a heterohexamer composed of biotin carboxyl carrier protein (AccB), biotin carboxylase (AccC) and two subunits each of ACCase subunit alpha (AccA) and ACCase subunit beta (AccD).</text>
</comment>
<dbReference type="NCBIfam" id="NF008971">
    <property type="entry name" value="PRK12319.1"/>
    <property type="match status" value="1"/>
</dbReference>
<dbReference type="HAMAP" id="MF_00823">
    <property type="entry name" value="AcetylCoA_CT_alpha"/>
    <property type="match status" value="1"/>
</dbReference>
<protein>
    <recommendedName>
        <fullName evidence="10">Acetyl-coenzyme A carboxylase carboxyl transferase subunit alpha</fullName>
        <shortName evidence="10">ACCase subunit alpha</shortName>
        <shortName evidence="10">Acetyl-CoA carboxylase carboxyltransferase subunit alpha</shortName>
        <ecNumber evidence="10">2.1.3.15</ecNumber>
    </recommendedName>
</protein>
<dbReference type="InterPro" id="IPR029045">
    <property type="entry name" value="ClpP/crotonase-like_dom_sf"/>
</dbReference>
<evidence type="ECO:0000256" key="2">
    <source>
        <dbReference type="ARBA" id="ARBA00022516"/>
    </source>
</evidence>
<dbReference type="NCBIfam" id="NF004344">
    <property type="entry name" value="PRK05724.1"/>
    <property type="match status" value="1"/>
</dbReference>
<accession>A0A2H6D3L9</accession>
<dbReference type="EMBL" id="BDEC01000050">
    <property type="protein sequence ID" value="GBD68499.1"/>
    <property type="molecule type" value="Genomic_DNA"/>
</dbReference>
<dbReference type="RefSeq" id="WP_014125294.1">
    <property type="nucleotide sequence ID" value="NZ_BAABQP010000003.1"/>
</dbReference>
<dbReference type="UniPathway" id="UPA00655">
    <property type="reaction ID" value="UER00711"/>
</dbReference>
<dbReference type="GO" id="GO:0009317">
    <property type="term" value="C:acetyl-CoA carboxylase complex"/>
    <property type="evidence" value="ECO:0007669"/>
    <property type="project" value="InterPro"/>
</dbReference>
<comment type="catalytic activity">
    <reaction evidence="9 10">
        <text>N(6)-carboxybiotinyl-L-lysyl-[protein] + acetyl-CoA = N(6)-biotinyl-L-lysyl-[protein] + malonyl-CoA</text>
        <dbReference type="Rhea" id="RHEA:54728"/>
        <dbReference type="Rhea" id="RHEA-COMP:10505"/>
        <dbReference type="Rhea" id="RHEA-COMP:10506"/>
        <dbReference type="ChEBI" id="CHEBI:57288"/>
        <dbReference type="ChEBI" id="CHEBI:57384"/>
        <dbReference type="ChEBI" id="CHEBI:83144"/>
        <dbReference type="ChEBI" id="CHEBI:83145"/>
        <dbReference type="EC" id="2.1.3.15"/>
    </reaction>
</comment>
<dbReference type="Pfam" id="PF03255">
    <property type="entry name" value="ACCA"/>
    <property type="match status" value="1"/>
</dbReference>
<keyword evidence="4 10" id="KW-0547">Nucleotide-binding</keyword>
<dbReference type="PANTHER" id="PTHR42853">
    <property type="entry name" value="ACETYL-COENZYME A CARBOXYLASE CARBOXYL TRANSFERASE SUBUNIT ALPHA"/>
    <property type="match status" value="1"/>
</dbReference>
<dbReference type="GO" id="GO:0016743">
    <property type="term" value="F:carboxyl- or carbamoyltransferase activity"/>
    <property type="evidence" value="ECO:0007669"/>
    <property type="project" value="UniProtKB-UniRule"/>
</dbReference>
<keyword evidence="8 10" id="KW-0275">Fatty acid biosynthesis</keyword>
<dbReference type="PROSITE" id="PS50989">
    <property type="entry name" value="COA_CT_CTER"/>
    <property type="match status" value="1"/>
</dbReference>
<dbReference type="PANTHER" id="PTHR42853:SF3">
    <property type="entry name" value="ACETYL-COENZYME A CARBOXYLASE CARBOXYL TRANSFERASE SUBUNIT ALPHA, CHLOROPLASTIC"/>
    <property type="match status" value="1"/>
</dbReference>
<evidence type="ECO:0000256" key="1">
    <source>
        <dbReference type="ARBA" id="ARBA00004956"/>
    </source>
</evidence>
<dbReference type="EC" id="2.1.3.15" evidence="10"/>
<comment type="similarity">
    <text evidence="10">Belongs to the AccA family.</text>
</comment>
<keyword evidence="2 10" id="KW-0444">Lipid biosynthesis</keyword>
<keyword evidence="3 10" id="KW-0808">Transferase</keyword>
<evidence type="ECO:0000313" key="11">
    <source>
        <dbReference type="EMBL" id="GBD68499.1"/>
    </source>
</evidence>
<keyword evidence="7 10" id="KW-0443">Lipid metabolism</keyword>
<reference evidence="11 12" key="1">
    <citation type="submission" date="2016-05" db="EMBL/GenBank/DDBJ databases">
        <title>Whole genome sequencing of Tetragenococcus halophilus subsp. halophilus NISL 7118.</title>
        <authorList>
            <person name="Shiwa Y."/>
            <person name="Nishimura I."/>
            <person name="Yoshikawa H."/>
            <person name="Koyama Y."/>
            <person name="Oguma T."/>
        </authorList>
    </citation>
    <scope>NUCLEOTIDE SEQUENCE [LARGE SCALE GENOMIC DNA]</scope>
    <source>
        <strain evidence="11 12">NISL 7118</strain>
    </source>
</reference>
<evidence type="ECO:0000256" key="9">
    <source>
        <dbReference type="ARBA" id="ARBA00049152"/>
    </source>
</evidence>
<evidence type="ECO:0000256" key="10">
    <source>
        <dbReference type="HAMAP-Rule" id="MF_00823"/>
    </source>
</evidence>
<dbReference type="SUPFAM" id="SSF52096">
    <property type="entry name" value="ClpP/crotonase"/>
    <property type="match status" value="1"/>
</dbReference>
<dbReference type="GO" id="GO:0003989">
    <property type="term" value="F:acetyl-CoA carboxylase activity"/>
    <property type="evidence" value="ECO:0007669"/>
    <property type="project" value="InterPro"/>
</dbReference>
<comment type="caution">
    <text evidence="11">The sequence shown here is derived from an EMBL/GenBank/DDBJ whole genome shotgun (WGS) entry which is preliminary data.</text>
</comment>
<dbReference type="GeneID" id="64054434"/>
<evidence type="ECO:0000256" key="3">
    <source>
        <dbReference type="ARBA" id="ARBA00022679"/>
    </source>
</evidence>
<evidence type="ECO:0000256" key="5">
    <source>
        <dbReference type="ARBA" id="ARBA00022832"/>
    </source>
</evidence>
<dbReference type="AlphaFoldDB" id="A0A2H6D3L9"/>
<keyword evidence="6 10" id="KW-0067">ATP-binding</keyword>
<gene>
    <name evidence="10 11" type="primary">accA</name>
    <name evidence="11" type="ORF">TEHN7118_1305</name>
</gene>
<dbReference type="Gene3D" id="3.90.226.10">
    <property type="entry name" value="2-enoyl-CoA Hydratase, Chain A, domain 1"/>
    <property type="match status" value="1"/>
</dbReference>
<dbReference type="GO" id="GO:0006633">
    <property type="term" value="P:fatty acid biosynthetic process"/>
    <property type="evidence" value="ECO:0007669"/>
    <property type="project" value="UniProtKB-KW"/>
</dbReference>
<evidence type="ECO:0000313" key="12">
    <source>
        <dbReference type="Proteomes" id="UP000236214"/>
    </source>
</evidence>
<dbReference type="GO" id="GO:0005524">
    <property type="term" value="F:ATP binding"/>
    <property type="evidence" value="ECO:0007669"/>
    <property type="project" value="UniProtKB-KW"/>
</dbReference>
<name>A0A2H6D3L9_TETHA</name>
<evidence type="ECO:0000256" key="4">
    <source>
        <dbReference type="ARBA" id="ARBA00022741"/>
    </source>
</evidence>
<organism evidence="11 12">
    <name type="scientific">Tetragenococcus halophilus subsp. halophilus</name>
    <dbReference type="NCBI Taxonomy" id="1513897"/>
    <lineage>
        <taxon>Bacteria</taxon>
        <taxon>Bacillati</taxon>
        <taxon>Bacillota</taxon>
        <taxon>Bacilli</taxon>
        <taxon>Lactobacillales</taxon>
        <taxon>Enterococcaceae</taxon>
        <taxon>Tetragenococcus</taxon>
    </lineage>
</organism>
<evidence type="ECO:0000256" key="8">
    <source>
        <dbReference type="ARBA" id="ARBA00023160"/>
    </source>
</evidence>
<comment type="subcellular location">
    <subcellularLocation>
        <location evidence="10">Cytoplasm</location>
    </subcellularLocation>
</comment>
<dbReference type="Proteomes" id="UP000236214">
    <property type="component" value="Unassembled WGS sequence"/>
</dbReference>
<keyword evidence="12" id="KW-1185">Reference proteome</keyword>
<dbReference type="NCBIfam" id="TIGR00513">
    <property type="entry name" value="accA"/>
    <property type="match status" value="1"/>
</dbReference>
<dbReference type="PRINTS" id="PR01069">
    <property type="entry name" value="ACCCTRFRASEA"/>
</dbReference>
<dbReference type="NCBIfam" id="NF041504">
    <property type="entry name" value="AccA_sub"/>
    <property type="match status" value="1"/>
</dbReference>
<dbReference type="GO" id="GO:2001295">
    <property type="term" value="P:malonyl-CoA biosynthetic process"/>
    <property type="evidence" value="ECO:0007669"/>
    <property type="project" value="UniProtKB-UniRule"/>
</dbReference>
<proteinExistence type="inferred from homology"/>
<evidence type="ECO:0000256" key="7">
    <source>
        <dbReference type="ARBA" id="ARBA00023098"/>
    </source>
</evidence>
<sequence length="261" mass="29137">MERSAHEIVQLARDQKRLTSLDFIEQIFDNFQEFHGDRYFADDQAVVGGVALLDGKPVTVIGIQKGKNLPENLKRNFGSANPEGYRKALRLMKQAEKFQRPVVTFINTSGAYSGISAEERGEGEAIAKNLYEMADLSVPIIATIIGEGGSGGALALAVADEVWMLENSIYAVLPPEGFASILWKDSSRADEAADLMKITAQELKELDVIEQVIPETFRGESVSDEAILRRVKADLTWKLKDLAKKDPTQLVQERYERFRKF</sequence>
<dbReference type="InterPro" id="IPR001095">
    <property type="entry name" value="Acetyl_CoA_COase_a_su"/>
</dbReference>
<dbReference type="InterPro" id="IPR011763">
    <property type="entry name" value="COA_CT_C"/>
</dbReference>
<keyword evidence="10" id="KW-0963">Cytoplasm</keyword>
<keyword evidence="5 10" id="KW-0276">Fatty acid metabolism</keyword>
<evidence type="ECO:0000256" key="6">
    <source>
        <dbReference type="ARBA" id="ARBA00022840"/>
    </source>
</evidence>
<comment type="function">
    <text evidence="10">Component of the acetyl coenzyme A carboxylase (ACC) complex. First, biotin carboxylase catalyzes the carboxylation of biotin on its carrier protein (BCCP) and then the CO(2) group is transferred by the carboxyltransferase to acetyl-CoA to form malonyl-CoA.</text>
</comment>